<protein>
    <submittedName>
        <fullName evidence="2">Uncharacterized protein</fullName>
    </submittedName>
</protein>
<dbReference type="AlphaFoldDB" id="A0A0F9TSL7"/>
<proteinExistence type="predicted"/>
<comment type="caution">
    <text evidence="2">The sequence shown here is derived from an EMBL/GenBank/DDBJ whole genome shotgun (WGS) entry which is preliminary data.</text>
</comment>
<reference evidence="2" key="1">
    <citation type="journal article" date="2015" name="Nature">
        <title>Complex archaea that bridge the gap between prokaryotes and eukaryotes.</title>
        <authorList>
            <person name="Spang A."/>
            <person name="Saw J.H."/>
            <person name="Jorgensen S.L."/>
            <person name="Zaremba-Niedzwiedzka K."/>
            <person name="Martijn J."/>
            <person name="Lind A.E."/>
            <person name="van Eijk R."/>
            <person name="Schleper C."/>
            <person name="Guy L."/>
            <person name="Ettema T.J."/>
        </authorList>
    </citation>
    <scope>NUCLEOTIDE SEQUENCE</scope>
</reference>
<evidence type="ECO:0000313" key="2">
    <source>
        <dbReference type="EMBL" id="KKN77947.1"/>
    </source>
</evidence>
<organism evidence="2">
    <name type="scientific">marine sediment metagenome</name>
    <dbReference type="NCBI Taxonomy" id="412755"/>
    <lineage>
        <taxon>unclassified sequences</taxon>
        <taxon>metagenomes</taxon>
        <taxon>ecological metagenomes</taxon>
    </lineage>
</organism>
<dbReference type="EMBL" id="LAZR01000271">
    <property type="protein sequence ID" value="KKN77947.1"/>
    <property type="molecule type" value="Genomic_DNA"/>
</dbReference>
<keyword evidence="1" id="KW-1133">Transmembrane helix</keyword>
<name>A0A0F9TSL7_9ZZZZ</name>
<keyword evidence="1" id="KW-0812">Transmembrane</keyword>
<feature type="transmembrane region" description="Helical" evidence="1">
    <location>
        <begin position="37"/>
        <end position="56"/>
    </location>
</feature>
<evidence type="ECO:0000256" key="1">
    <source>
        <dbReference type="SAM" id="Phobius"/>
    </source>
</evidence>
<accession>A0A0F9TSL7</accession>
<gene>
    <name evidence="2" type="ORF">LCGC14_0355120</name>
</gene>
<sequence length="72" mass="7747">MLGLGVTGTAAQKATVDSALGAGLVSSPLWMQSLESTGTIILVLLGCAIAIFRLIIMRYEYKRTKEKAEHHD</sequence>
<keyword evidence="1" id="KW-0472">Membrane</keyword>